<comment type="similarity">
    <text evidence="1">Belongs to the MinE family.</text>
</comment>
<gene>
    <name evidence="3" type="ORF">LIZ65_02650</name>
</gene>
<proteinExistence type="inferred from homology"/>
<dbReference type="InterPro" id="IPR005527">
    <property type="entry name" value="MinE"/>
</dbReference>
<sequence length="76" mass="8854">MHVFENESRGPSVPIAKERLKALIVTDRVQCKPDTYELLYKELYRTISKYMKVTENQFDVDITRSKISITLTGEES</sequence>
<dbReference type="Pfam" id="PF03776">
    <property type="entry name" value="MinE"/>
    <property type="match status" value="1"/>
</dbReference>
<dbReference type="Proteomes" id="UP001299546">
    <property type="component" value="Unassembled WGS sequence"/>
</dbReference>
<accession>A0ABS8DDK3</accession>
<reference evidence="3 4" key="1">
    <citation type="submission" date="2021-10" db="EMBL/GenBank/DDBJ databases">
        <title>Collection of gut derived symbiotic bacterial strains cultured from healthy donors.</title>
        <authorList>
            <person name="Lin H."/>
            <person name="Littmann E."/>
            <person name="Kohout C."/>
            <person name="Pamer E.G."/>
        </authorList>
    </citation>
    <scope>NUCLEOTIDE SEQUENCE [LARGE SCALE GENOMIC DNA]</scope>
    <source>
        <strain evidence="3 4">DFI.1.165</strain>
    </source>
</reference>
<comment type="function">
    <text evidence="2">Prevents the cell division inhibition by proteins MinC and MinD at internal division sites while permitting inhibition at polar sites. This ensures cell division at the proper site by restricting the formation of a division septum at the midpoint of the long axis of the cell.</text>
</comment>
<dbReference type="Gene3D" id="3.30.1070.10">
    <property type="entry name" value="Cell division topological specificity factor MinE"/>
    <property type="match status" value="1"/>
</dbReference>
<dbReference type="SUPFAM" id="SSF55229">
    <property type="entry name" value="Cell division protein MinE topological specificity domain"/>
    <property type="match status" value="1"/>
</dbReference>
<evidence type="ECO:0000313" key="3">
    <source>
        <dbReference type="EMBL" id="MCB7386177.1"/>
    </source>
</evidence>
<dbReference type="EMBL" id="JAJCIS010000001">
    <property type="protein sequence ID" value="MCB7386177.1"/>
    <property type="molecule type" value="Genomic_DNA"/>
</dbReference>
<evidence type="ECO:0000256" key="2">
    <source>
        <dbReference type="ARBA" id="ARBA00025265"/>
    </source>
</evidence>
<keyword evidence="3" id="KW-0132">Cell division</keyword>
<protein>
    <submittedName>
        <fullName evidence="3">Cell division topological specificity factor MinE</fullName>
    </submittedName>
</protein>
<organism evidence="3 4">
    <name type="scientific">Bariatricus massiliensis</name>
    <dbReference type="NCBI Taxonomy" id="1745713"/>
    <lineage>
        <taxon>Bacteria</taxon>
        <taxon>Bacillati</taxon>
        <taxon>Bacillota</taxon>
        <taxon>Clostridia</taxon>
        <taxon>Lachnospirales</taxon>
        <taxon>Lachnospiraceae</taxon>
        <taxon>Bariatricus</taxon>
    </lineage>
</organism>
<evidence type="ECO:0000256" key="1">
    <source>
        <dbReference type="ARBA" id="ARBA00008168"/>
    </source>
</evidence>
<dbReference type="InterPro" id="IPR036707">
    <property type="entry name" value="MinE_sf"/>
</dbReference>
<keyword evidence="4" id="KW-1185">Reference proteome</keyword>
<comment type="caution">
    <text evidence="3">The sequence shown here is derived from an EMBL/GenBank/DDBJ whole genome shotgun (WGS) entry which is preliminary data.</text>
</comment>
<dbReference type="GO" id="GO:0051301">
    <property type="term" value="P:cell division"/>
    <property type="evidence" value="ECO:0007669"/>
    <property type="project" value="UniProtKB-KW"/>
</dbReference>
<dbReference type="RefSeq" id="WP_066732412.1">
    <property type="nucleotide sequence ID" value="NZ_JAJCIQ010000001.1"/>
</dbReference>
<keyword evidence="3" id="KW-0131">Cell cycle</keyword>
<name>A0ABS8DDK3_9FIRM</name>
<evidence type="ECO:0000313" key="4">
    <source>
        <dbReference type="Proteomes" id="UP001299546"/>
    </source>
</evidence>